<dbReference type="SMART" id="SM01154">
    <property type="entry name" value="DUF1704"/>
    <property type="match status" value="1"/>
</dbReference>
<comment type="cofactor">
    <cofactor evidence="1">
        <name>Zn(2+)</name>
        <dbReference type="ChEBI" id="CHEBI:29105"/>
    </cofactor>
</comment>
<dbReference type="HOGENOM" id="CLU_038689_2_0_1"/>
<reference evidence="5 7" key="2">
    <citation type="journal article" date="2013" name="Nature">
        <title>Insights into bilaterian evolution from three spiralian genomes.</title>
        <authorList>
            <person name="Simakov O."/>
            <person name="Marletaz F."/>
            <person name="Cho S.J."/>
            <person name="Edsinger-Gonzales E."/>
            <person name="Havlak P."/>
            <person name="Hellsten U."/>
            <person name="Kuo D.H."/>
            <person name="Larsson T."/>
            <person name="Lv J."/>
            <person name="Arendt D."/>
            <person name="Savage R."/>
            <person name="Osoegawa K."/>
            <person name="de Jong P."/>
            <person name="Grimwood J."/>
            <person name="Chapman J.A."/>
            <person name="Shapiro H."/>
            <person name="Aerts A."/>
            <person name="Otillar R.P."/>
            <person name="Terry A.Y."/>
            <person name="Boore J.L."/>
            <person name="Grigoriev I.V."/>
            <person name="Lindberg D.R."/>
            <person name="Seaver E.C."/>
            <person name="Weisblat D.A."/>
            <person name="Putnam N.H."/>
            <person name="Rokhsar D.S."/>
        </authorList>
    </citation>
    <scope>NUCLEOTIDE SEQUENCE</scope>
    <source>
        <strain evidence="5 7">I ESC-2004</strain>
    </source>
</reference>
<keyword evidence="4" id="KW-0482">Metalloprotease</keyword>
<evidence type="ECO:0000256" key="2">
    <source>
        <dbReference type="ARBA" id="ARBA00022670"/>
    </source>
</evidence>
<name>R7UHD1_CAPTE</name>
<reference evidence="6" key="3">
    <citation type="submission" date="2015-06" db="UniProtKB">
        <authorList>
            <consortium name="EnsemblMetazoa"/>
        </authorList>
    </citation>
    <scope>IDENTIFICATION</scope>
</reference>
<evidence type="ECO:0000313" key="5">
    <source>
        <dbReference type="EMBL" id="ELU02682.1"/>
    </source>
</evidence>
<dbReference type="GO" id="GO:0008237">
    <property type="term" value="F:metallopeptidase activity"/>
    <property type="evidence" value="ECO:0007669"/>
    <property type="project" value="UniProtKB-KW"/>
</dbReference>
<evidence type="ECO:0000313" key="7">
    <source>
        <dbReference type="Proteomes" id="UP000014760"/>
    </source>
</evidence>
<sequence>MSDSNLIRNERRLLKQTTSLEKKLKSSPKVSLLVAIKPENTDSEKEKFMKSNYHISPQFIYKHPINSSSMERMSQPSQFLLPLAVKIMRHAISKHGSYEKFEESSGGCKLTRMQIVECVRNHLKQEDMEDEVQIKVCDDLLSRGCMTRMRGQPTVQVRAHNIREKWIEGLLRHELGTHYLRSCNNKLQPWSEWKRRQEMNLQSCNPTEEGLASLHSVIFRPHPVLWKNALLYYATCKAFEMSFSQLFKEMGQFVKDPSIRWEYCLRAKRGQSDTSQPGAFTKDQVYLKGALEILKYRHKIDFHFLVRCGKVCHRDLYKLKEFANLEGTRIPTFMENMNEYRRSLDRIMLANGLTDEDLAML</sequence>
<dbReference type="EMBL" id="AMQN01001600">
    <property type="status" value="NOT_ANNOTATED_CDS"/>
    <property type="molecule type" value="Genomic_DNA"/>
</dbReference>
<keyword evidence="2" id="KW-0645">Protease</keyword>
<dbReference type="OrthoDB" id="449345at2759"/>
<organism evidence="5">
    <name type="scientific">Capitella teleta</name>
    <name type="common">Polychaete worm</name>
    <dbReference type="NCBI Taxonomy" id="283909"/>
    <lineage>
        <taxon>Eukaryota</taxon>
        <taxon>Metazoa</taxon>
        <taxon>Spiralia</taxon>
        <taxon>Lophotrochozoa</taxon>
        <taxon>Annelida</taxon>
        <taxon>Polychaeta</taxon>
        <taxon>Sedentaria</taxon>
        <taxon>Scolecida</taxon>
        <taxon>Capitellidae</taxon>
        <taxon>Capitella</taxon>
    </lineage>
</organism>
<dbReference type="OMA" id="CIFTAIK"/>
<evidence type="ECO:0000256" key="1">
    <source>
        <dbReference type="ARBA" id="ARBA00001947"/>
    </source>
</evidence>
<evidence type="ECO:0000313" key="6">
    <source>
        <dbReference type="EnsemblMetazoa" id="CapteP114441"/>
    </source>
</evidence>
<dbReference type="AlphaFoldDB" id="R7UHD1"/>
<keyword evidence="3" id="KW-0378">Hydrolase</keyword>
<dbReference type="PANTHER" id="PTHR31817:SF0">
    <property type="entry name" value="CHROMOSOME UNDETERMINED SCAFFOLD_67, WHOLE GENOME SHOTGUN SEQUENCE"/>
    <property type="match status" value="1"/>
</dbReference>
<keyword evidence="7" id="KW-1185">Reference proteome</keyword>
<evidence type="ECO:0000256" key="4">
    <source>
        <dbReference type="ARBA" id="ARBA00023049"/>
    </source>
</evidence>
<dbReference type="PANTHER" id="PTHR31817">
    <property type="match status" value="1"/>
</dbReference>
<proteinExistence type="predicted"/>
<protein>
    <submittedName>
        <fullName evidence="5 6">Uncharacterized protein</fullName>
    </submittedName>
</protein>
<dbReference type="EMBL" id="KB303857">
    <property type="protein sequence ID" value="ELU02682.1"/>
    <property type="molecule type" value="Genomic_DNA"/>
</dbReference>
<accession>R7UHD1</accession>
<dbReference type="Pfam" id="PF08014">
    <property type="entry name" value="MATCAP"/>
    <property type="match status" value="1"/>
</dbReference>
<evidence type="ECO:0000256" key="3">
    <source>
        <dbReference type="ARBA" id="ARBA00022801"/>
    </source>
</evidence>
<reference evidence="7" key="1">
    <citation type="submission" date="2012-12" db="EMBL/GenBank/DDBJ databases">
        <authorList>
            <person name="Hellsten U."/>
            <person name="Grimwood J."/>
            <person name="Chapman J.A."/>
            <person name="Shapiro H."/>
            <person name="Aerts A."/>
            <person name="Otillar R.P."/>
            <person name="Terry A.Y."/>
            <person name="Boore J.L."/>
            <person name="Simakov O."/>
            <person name="Marletaz F."/>
            <person name="Cho S.-J."/>
            <person name="Edsinger-Gonzales E."/>
            <person name="Havlak P."/>
            <person name="Kuo D.-H."/>
            <person name="Larsson T."/>
            <person name="Lv J."/>
            <person name="Arendt D."/>
            <person name="Savage R."/>
            <person name="Osoegawa K."/>
            <person name="de Jong P."/>
            <person name="Lindberg D.R."/>
            <person name="Seaver E.C."/>
            <person name="Weisblat D.A."/>
            <person name="Putnam N.H."/>
            <person name="Grigoriev I.V."/>
            <person name="Rokhsar D.S."/>
        </authorList>
    </citation>
    <scope>NUCLEOTIDE SEQUENCE</scope>
    <source>
        <strain evidence="7">I ESC-2004</strain>
    </source>
</reference>
<dbReference type="InterPro" id="IPR012548">
    <property type="entry name" value="MATCAP"/>
</dbReference>
<dbReference type="Proteomes" id="UP000014760">
    <property type="component" value="Unassembled WGS sequence"/>
</dbReference>
<gene>
    <name evidence="5" type="ORF">CAPTEDRAFT_114441</name>
</gene>
<dbReference type="EnsemblMetazoa" id="CapteT114441">
    <property type="protein sequence ID" value="CapteP114441"/>
    <property type="gene ID" value="CapteG114441"/>
</dbReference>
<dbReference type="GO" id="GO:0006508">
    <property type="term" value="P:proteolysis"/>
    <property type="evidence" value="ECO:0007669"/>
    <property type="project" value="UniProtKB-KW"/>
</dbReference>